<evidence type="ECO:0000313" key="9">
    <source>
        <dbReference type="EMBL" id="ENH96852.1"/>
    </source>
</evidence>
<dbReference type="SMART" id="SM00382">
    <property type="entry name" value="AAA"/>
    <property type="match status" value="2"/>
</dbReference>
<comment type="similarity">
    <text evidence="1">Belongs to the ABC transporter superfamily.</text>
</comment>
<dbReference type="STRING" id="1308866.J416_08684"/>
<evidence type="ECO:0000256" key="2">
    <source>
        <dbReference type="ARBA" id="ARBA00022448"/>
    </source>
</evidence>
<dbReference type="InterPro" id="IPR015856">
    <property type="entry name" value="ABC_transpr_CbiO/EcfA_su"/>
</dbReference>
<dbReference type="eggNOG" id="COG0488">
    <property type="taxonomic scope" value="Bacteria"/>
</dbReference>
<keyword evidence="10" id="KW-1185">Reference proteome</keyword>
<dbReference type="GO" id="GO:0042626">
    <property type="term" value="F:ATPase-coupled transmembrane transporter activity"/>
    <property type="evidence" value="ECO:0007669"/>
    <property type="project" value="TreeGrafter"/>
</dbReference>
<dbReference type="Pfam" id="PF00005">
    <property type="entry name" value="ABC_tran"/>
    <property type="match status" value="2"/>
</dbReference>
<dbReference type="InterPro" id="IPR003439">
    <property type="entry name" value="ABC_transporter-like_ATP-bd"/>
</dbReference>
<name>N4WL02_9BACI</name>
<dbReference type="NCBIfam" id="NF010167">
    <property type="entry name" value="PRK13648.1"/>
    <property type="match status" value="2"/>
</dbReference>
<dbReference type="AlphaFoldDB" id="N4WL02"/>
<dbReference type="OrthoDB" id="501320at2"/>
<evidence type="ECO:0000256" key="5">
    <source>
        <dbReference type="ARBA" id="ARBA00022840"/>
    </source>
</evidence>
<dbReference type="Proteomes" id="UP000012283">
    <property type="component" value="Unassembled WGS sequence"/>
</dbReference>
<dbReference type="InterPro" id="IPR003593">
    <property type="entry name" value="AAA+_ATPase"/>
</dbReference>
<keyword evidence="3" id="KW-1003">Cell membrane</keyword>
<dbReference type="GO" id="GO:0016887">
    <property type="term" value="F:ATP hydrolysis activity"/>
    <property type="evidence" value="ECO:0007669"/>
    <property type="project" value="InterPro"/>
</dbReference>
<evidence type="ECO:0000256" key="1">
    <source>
        <dbReference type="ARBA" id="ARBA00005417"/>
    </source>
</evidence>
<dbReference type="PANTHER" id="PTHR43553">
    <property type="entry name" value="HEAVY METAL TRANSPORTER"/>
    <property type="match status" value="1"/>
</dbReference>
<dbReference type="EMBL" id="APML01000029">
    <property type="protein sequence ID" value="ENH96852.1"/>
    <property type="molecule type" value="Genomic_DNA"/>
</dbReference>
<dbReference type="RefSeq" id="WP_003468384.1">
    <property type="nucleotide sequence ID" value="NZ_APML01000029.1"/>
</dbReference>
<evidence type="ECO:0000256" key="4">
    <source>
        <dbReference type="ARBA" id="ARBA00022741"/>
    </source>
</evidence>
<keyword evidence="4" id="KW-0547">Nucleotide-binding</keyword>
<dbReference type="CDD" id="cd03225">
    <property type="entry name" value="ABC_cobalt_CbiO_domain1"/>
    <property type="match status" value="2"/>
</dbReference>
<keyword evidence="7" id="KW-0472">Membrane</keyword>
<keyword evidence="5 9" id="KW-0067">ATP-binding</keyword>
<dbReference type="Gene3D" id="3.40.50.300">
    <property type="entry name" value="P-loop containing nucleotide triphosphate hydrolases"/>
    <property type="match status" value="2"/>
</dbReference>
<proteinExistence type="inferred from homology"/>
<dbReference type="PATRIC" id="fig|1308866.3.peg.1759"/>
<dbReference type="InterPro" id="IPR050095">
    <property type="entry name" value="ECF_ABC_transporter_ATP-bd"/>
</dbReference>
<dbReference type="PANTHER" id="PTHR43553:SF21">
    <property type="entry name" value="ABC TRANSPORTER ATP-BINDING PROTEIN MA_1418-RELATED"/>
    <property type="match status" value="1"/>
</dbReference>
<keyword evidence="2" id="KW-0813">Transport</keyword>
<accession>N4WL02</accession>
<gene>
    <name evidence="9" type="ORF">J416_08684</name>
</gene>
<evidence type="ECO:0000256" key="7">
    <source>
        <dbReference type="ARBA" id="ARBA00023136"/>
    </source>
</evidence>
<evidence type="ECO:0000259" key="8">
    <source>
        <dbReference type="PROSITE" id="PS50893"/>
    </source>
</evidence>
<feature type="domain" description="ABC transporter" evidence="8">
    <location>
        <begin position="5"/>
        <end position="243"/>
    </location>
</feature>
<dbReference type="GO" id="GO:0043190">
    <property type="term" value="C:ATP-binding cassette (ABC) transporter complex"/>
    <property type="evidence" value="ECO:0007669"/>
    <property type="project" value="TreeGrafter"/>
</dbReference>
<dbReference type="PROSITE" id="PS50893">
    <property type="entry name" value="ABC_TRANSPORTER_2"/>
    <property type="match status" value="2"/>
</dbReference>
<evidence type="ECO:0000256" key="3">
    <source>
        <dbReference type="ARBA" id="ARBA00022475"/>
    </source>
</evidence>
<dbReference type="SUPFAM" id="SSF52540">
    <property type="entry name" value="P-loop containing nucleoside triphosphate hydrolases"/>
    <property type="match status" value="2"/>
</dbReference>
<protein>
    <submittedName>
        <fullName evidence="9">Cobalt/nickel ABC transporter ATP-binding protein</fullName>
    </submittedName>
</protein>
<comment type="caution">
    <text evidence="9">The sequence shown here is derived from an EMBL/GenBank/DDBJ whole genome shotgun (WGS) entry which is preliminary data.</text>
</comment>
<dbReference type="GO" id="GO:0005524">
    <property type="term" value="F:ATP binding"/>
    <property type="evidence" value="ECO:0007669"/>
    <property type="project" value="UniProtKB-KW"/>
</dbReference>
<evidence type="ECO:0000256" key="6">
    <source>
        <dbReference type="ARBA" id="ARBA00022967"/>
    </source>
</evidence>
<dbReference type="InterPro" id="IPR027417">
    <property type="entry name" value="P-loop_NTPase"/>
</dbReference>
<reference evidence="9 10" key="1">
    <citation type="submission" date="2013-03" db="EMBL/GenBank/DDBJ databases">
        <title>Draft genome sequence of Gracibacillus halophilus YIM-C55.5, a moderately halophilic and thermophilic organism from the Xiaochaidamu salt lake.</title>
        <authorList>
            <person name="Sugumar T."/>
            <person name="Polireddy D.R."/>
            <person name="Antony A."/>
            <person name="Madhava Y.R."/>
            <person name="Sivakumar N."/>
        </authorList>
    </citation>
    <scope>NUCLEOTIDE SEQUENCE [LARGE SCALE GENOMIC DNA]</scope>
    <source>
        <strain evidence="9 10">YIM-C55.5</strain>
    </source>
</reference>
<sequence length="567" mass="63409">MEPMIHVNDVTFQYPGAHHPVLQNVSLTVEKGEFLAILGGNGSGKSTLCKLFNGLIPNYYVGDITGEVKVNGLDTFTHSVASLSEHVGYVYQDFENQIVSPRVLEDASFAPLHYGYSDYQERAERALEFVGLEAYSHSFVWQLSGGQKHLLALASVLSLQPEVIVIDEPVAQLDPQHANDIYHILRKIHDQWEKTIIVIEHHTEFVAQYADQVVLLEDGQVSFKKPVTDALNQVGTLLKHQIYPPQVTQAAAQLGFDAPLPITLAEGESVFRPSLHTTFDDSSIEMPMNKEPLIQFQNVNFSYQTITRKKKQVLYDVHLQIYKGDYVALVGNNGAGKSSLMRLVTGLHKPGSGEVSVNGYNVEHTSPEHLAEMVTYIHQNPEQMFIDDSVEKDVGFYMRARKIENDQELVNRLLDQFELQDLADRDSRLLSGGQQRKTSLAIGVGMDPAIMLLDEPTANLDIATRKHITRLLDQLKEQLSSVIMATHDMQLATAFANRFIVMNQGEVIYDGDRAGLFQNPVLMQKAGLVPPQIYSLSHQLGWTSPVYTVEDFVAMYRKKEGADGVYA</sequence>
<keyword evidence="6" id="KW-1278">Translocase</keyword>
<evidence type="ECO:0000313" key="10">
    <source>
        <dbReference type="Proteomes" id="UP000012283"/>
    </source>
</evidence>
<organism evidence="9 10">
    <name type="scientific">Gracilibacillus halophilus YIM-C55.5</name>
    <dbReference type="NCBI Taxonomy" id="1308866"/>
    <lineage>
        <taxon>Bacteria</taxon>
        <taxon>Bacillati</taxon>
        <taxon>Bacillota</taxon>
        <taxon>Bacilli</taxon>
        <taxon>Bacillales</taxon>
        <taxon>Bacillaceae</taxon>
        <taxon>Gracilibacillus</taxon>
    </lineage>
</organism>
<feature type="domain" description="ABC transporter" evidence="8">
    <location>
        <begin position="294"/>
        <end position="529"/>
    </location>
</feature>